<organism evidence="3 4">
    <name type="scientific">Escallonia herrerae</name>
    <dbReference type="NCBI Taxonomy" id="1293975"/>
    <lineage>
        <taxon>Eukaryota</taxon>
        <taxon>Viridiplantae</taxon>
        <taxon>Streptophyta</taxon>
        <taxon>Embryophyta</taxon>
        <taxon>Tracheophyta</taxon>
        <taxon>Spermatophyta</taxon>
        <taxon>Magnoliopsida</taxon>
        <taxon>eudicotyledons</taxon>
        <taxon>Gunneridae</taxon>
        <taxon>Pentapetalae</taxon>
        <taxon>asterids</taxon>
        <taxon>campanulids</taxon>
        <taxon>Escalloniales</taxon>
        <taxon>Escalloniaceae</taxon>
        <taxon>Escallonia</taxon>
    </lineage>
</organism>
<protein>
    <recommendedName>
        <fullName evidence="2">RING-type domain-containing protein</fullName>
    </recommendedName>
</protein>
<name>A0AA89ALP1_9ASTE</name>
<dbReference type="GO" id="GO:0061630">
    <property type="term" value="F:ubiquitin protein ligase activity"/>
    <property type="evidence" value="ECO:0007669"/>
    <property type="project" value="TreeGrafter"/>
</dbReference>
<comment type="caution">
    <text evidence="3">The sequence shown here is derived from an EMBL/GenBank/DDBJ whole genome shotgun (WGS) entry which is preliminary data.</text>
</comment>
<dbReference type="PANTHER" id="PTHR22765:SF411">
    <property type="entry name" value="OS02G0248440 PROTEIN"/>
    <property type="match status" value="1"/>
</dbReference>
<evidence type="ECO:0000256" key="1">
    <source>
        <dbReference type="PROSITE-ProRule" id="PRU00175"/>
    </source>
</evidence>
<sequence>MSTATANPLSATKNIATGATCAICQRLMAAEDGGDRLSHLPCGHSFHEGCVLEWLPLCSTCPLCRLMLATPERRRLFPSESYPGSRLFSELPPTVGPPSSLKMRIEVA</sequence>
<reference evidence="3" key="1">
    <citation type="submission" date="2022-12" db="EMBL/GenBank/DDBJ databases">
        <title>Draft genome assemblies for two species of Escallonia (Escalloniales).</title>
        <authorList>
            <person name="Chanderbali A."/>
            <person name="Dervinis C."/>
            <person name="Anghel I."/>
            <person name="Soltis D."/>
            <person name="Soltis P."/>
            <person name="Zapata F."/>
        </authorList>
    </citation>
    <scope>NUCLEOTIDE SEQUENCE</scope>
    <source>
        <strain evidence="3">UCBG64.0493</strain>
        <tissue evidence="3">Leaf</tissue>
    </source>
</reference>
<keyword evidence="1" id="KW-0479">Metal-binding</keyword>
<keyword evidence="1" id="KW-0862">Zinc</keyword>
<dbReference type="AlphaFoldDB" id="A0AA89ALP1"/>
<dbReference type="InterPro" id="IPR051826">
    <property type="entry name" value="E3_ubiquitin-ligase_domain"/>
</dbReference>
<dbReference type="EMBL" id="JAVXUP010001916">
    <property type="protein sequence ID" value="KAK3007022.1"/>
    <property type="molecule type" value="Genomic_DNA"/>
</dbReference>
<dbReference type="InterPro" id="IPR001841">
    <property type="entry name" value="Znf_RING"/>
</dbReference>
<feature type="domain" description="RING-type" evidence="2">
    <location>
        <begin position="21"/>
        <end position="65"/>
    </location>
</feature>
<accession>A0AA89ALP1</accession>
<evidence type="ECO:0000313" key="3">
    <source>
        <dbReference type="EMBL" id="KAK3007022.1"/>
    </source>
</evidence>
<dbReference type="Proteomes" id="UP001188597">
    <property type="component" value="Unassembled WGS sequence"/>
</dbReference>
<dbReference type="PROSITE" id="PS50089">
    <property type="entry name" value="ZF_RING_2"/>
    <property type="match status" value="1"/>
</dbReference>
<evidence type="ECO:0000259" key="2">
    <source>
        <dbReference type="PROSITE" id="PS50089"/>
    </source>
</evidence>
<keyword evidence="4" id="KW-1185">Reference proteome</keyword>
<dbReference type="GO" id="GO:0008270">
    <property type="term" value="F:zinc ion binding"/>
    <property type="evidence" value="ECO:0007669"/>
    <property type="project" value="UniProtKB-KW"/>
</dbReference>
<dbReference type="GO" id="GO:0006511">
    <property type="term" value="P:ubiquitin-dependent protein catabolic process"/>
    <property type="evidence" value="ECO:0007669"/>
    <property type="project" value="TreeGrafter"/>
</dbReference>
<dbReference type="Pfam" id="PF13639">
    <property type="entry name" value="zf-RING_2"/>
    <property type="match status" value="1"/>
</dbReference>
<dbReference type="SUPFAM" id="SSF57850">
    <property type="entry name" value="RING/U-box"/>
    <property type="match status" value="1"/>
</dbReference>
<dbReference type="InterPro" id="IPR013083">
    <property type="entry name" value="Znf_RING/FYVE/PHD"/>
</dbReference>
<proteinExistence type="predicted"/>
<dbReference type="Gene3D" id="3.30.40.10">
    <property type="entry name" value="Zinc/RING finger domain, C3HC4 (zinc finger)"/>
    <property type="match status" value="1"/>
</dbReference>
<gene>
    <name evidence="3" type="ORF">RJ639_016920</name>
</gene>
<keyword evidence="1" id="KW-0863">Zinc-finger</keyword>
<dbReference type="SMART" id="SM00184">
    <property type="entry name" value="RING"/>
    <property type="match status" value="1"/>
</dbReference>
<evidence type="ECO:0000313" key="4">
    <source>
        <dbReference type="Proteomes" id="UP001188597"/>
    </source>
</evidence>
<dbReference type="PANTHER" id="PTHR22765">
    <property type="entry name" value="RING FINGER AND PROTEASE ASSOCIATED DOMAIN-CONTAINING"/>
    <property type="match status" value="1"/>
</dbReference>